<dbReference type="EMBL" id="UZAM01010336">
    <property type="protein sequence ID" value="VDP11957.1"/>
    <property type="molecule type" value="Genomic_DNA"/>
</dbReference>
<dbReference type="AlphaFoldDB" id="A0A183IU22"/>
<evidence type="ECO:0000313" key="3">
    <source>
        <dbReference type="WBParaSite" id="SBAD_0000738501-mRNA-1"/>
    </source>
</evidence>
<dbReference type="WBParaSite" id="SBAD_0000738501-mRNA-1">
    <property type="protein sequence ID" value="SBAD_0000738501-mRNA-1"/>
    <property type="gene ID" value="SBAD_0000738501"/>
</dbReference>
<reference evidence="1 2" key="2">
    <citation type="submission" date="2018-11" db="EMBL/GenBank/DDBJ databases">
        <authorList>
            <consortium name="Pathogen Informatics"/>
        </authorList>
    </citation>
    <scope>NUCLEOTIDE SEQUENCE [LARGE SCALE GENOMIC DNA]</scope>
</reference>
<protein>
    <submittedName>
        <fullName evidence="3">EB domain-containing protein</fullName>
    </submittedName>
</protein>
<evidence type="ECO:0000313" key="1">
    <source>
        <dbReference type="EMBL" id="VDP11957.1"/>
    </source>
</evidence>
<reference evidence="3" key="1">
    <citation type="submission" date="2016-06" db="UniProtKB">
        <authorList>
            <consortium name="WormBaseParasite"/>
        </authorList>
    </citation>
    <scope>IDENTIFICATION</scope>
</reference>
<dbReference type="Proteomes" id="UP000270296">
    <property type="component" value="Unassembled WGS sequence"/>
</dbReference>
<organism evidence="3">
    <name type="scientific">Soboliphyme baturini</name>
    <dbReference type="NCBI Taxonomy" id="241478"/>
    <lineage>
        <taxon>Eukaryota</taxon>
        <taxon>Metazoa</taxon>
        <taxon>Ecdysozoa</taxon>
        <taxon>Nematoda</taxon>
        <taxon>Enoplea</taxon>
        <taxon>Dorylaimia</taxon>
        <taxon>Dioctophymatida</taxon>
        <taxon>Dioctophymatoidea</taxon>
        <taxon>Soboliphymatidae</taxon>
        <taxon>Soboliphyme</taxon>
    </lineage>
</organism>
<name>A0A183IU22_9BILA</name>
<sequence>MSAGSTVRILCGRDTGGQTMFLYSRVQTLRESCQNGWCCPVNINSNPKPPPRCLGAKATCSSENDCRSYNGKYNCINGWCCPFKVNEDDYEYASCRESKGRCLQGNRCQHPYQCNKGWCCPPQPVKLPDIPCAGSPKRCLYDRECTPYGNYLCTRGYCCSSPKAPSISRSECLTDVDCGRRFGDGYLCDKGVCRKRQFPPSTRPPVHTVRPPTRSCQYSSECEQRFGRFYQCRKNVCVSSFLTRLLDSVLTFLKAQE</sequence>
<gene>
    <name evidence="1" type="ORF">SBAD_LOCUS7119</name>
</gene>
<accession>A0A183IU22</accession>
<proteinExistence type="predicted"/>
<evidence type="ECO:0000313" key="2">
    <source>
        <dbReference type="Proteomes" id="UP000270296"/>
    </source>
</evidence>
<keyword evidence="2" id="KW-1185">Reference proteome</keyword>